<feature type="signal peptide" evidence="2">
    <location>
        <begin position="1"/>
        <end position="27"/>
    </location>
</feature>
<keyword evidence="1" id="KW-1133">Transmembrane helix</keyword>
<keyword evidence="1" id="KW-0812">Transmembrane</keyword>
<comment type="caution">
    <text evidence="3">The sequence shown here is derived from an EMBL/GenBank/DDBJ whole genome shotgun (WGS) entry which is preliminary data.</text>
</comment>
<feature type="transmembrane region" description="Helical" evidence="1">
    <location>
        <begin position="256"/>
        <end position="274"/>
    </location>
</feature>
<dbReference type="Proteomes" id="UP000238949">
    <property type="component" value="Unassembled WGS sequence"/>
</dbReference>
<evidence type="ECO:0000313" key="3">
    <source>
        <dbReference type="EMBL" id="PRO74420.1"/>
    </source>
</evidence>
<proteinExistence type="predicted"/>
<evidence type="ECO:0000256" key="1">
    <source>
        <dbReference type="SAM" id="Phobius"/>
    </source>
</evidence>
<keyword evidence="4" id="KW-1185">Reference proteome</keyword>
<dbReference type="AlphaFoldDB" id="A0A2S9VD89"/>
<sequence length="280" mass="29345">MKRFPLVTKSLLFSVVLVFSVSNQSTAASISFGGASASDGSGLTSTFMDPINGGLSDYFIETFDIATGNPLYPGSTDYTVSGFENECAVNSLNNGPIGIDVTANSSEIAVRKGSVTNVAAAPANDTTCYGYATNNGQGTATISFDYNNLLDYYSSLYGSSTQLGITYLGFYWGSVDVYNDFYFYSGGSLVSSITGAALLSQLGGSSGNQTSPDSNAYVNIAFSIAEQFDTLVINTSDIAGEFDNIVIGLSTREIPVSAPGATLILLFGTVMLAVRRSRKS</sequence>
<reference evidence="4" key="1">
    <citation type="journal article" date="2020" name="Int. J. Syst. Evol. Microbiol.">
        <title>Alteromonas alba sp. nov., a marine bacterium isolated from the seawater of the West Pacific Ocean.</title>
        <authorList>
            <person name="Sun C."/>
            <person name="Wu Y.-H."/>
            <person name="Xamxidin M."/>
            <person name="Cheng H."/>
            <person name="Xu X.-W."/>
        </authorList>
    </citation>
    <scope>NUCLEOTIDE SEQUENCE [LARGE SCALE GENOMIC DNA]</scope>
    <source>
        <strain evidence="4">190</strain>
    </source>
</reference>
<keyword evidence="2" id="KW-0732">Signal</keyword>
<feature type="chain" id="PRO_5015448520" evidence="2">
    <location>
        <begin position="28"/>
        <end position="280"/>
    </location>
</feature>
<accession>A0A2S9VD89</accession>
<dbReference type="RefSeq" id="WP_105933890.1">
    <property type="nucleotide sequence ID" value="NZ_PVNP01000051.1"/>
</dbReference>
<evidence type="ECO:0000313" key="4">
    <source>
        <dbReference type="Proteomes" id="UP000238949"/>
    </source>
</evidence>
<name>A0A2S9VD89_9ALTE</name>
<organism evidence="3 4">
    <name type="scientific">Alteromonas alba</name>
    <dbReference type="NCBI Taxonomy" id="2079529"/>
    <lineage>
        <taxon>Bacteria</taxon>
        <taxon>Pseudomonadati</taxon>
        <taxon>Pseudomonadota</taxon>
        <taxon>Gammaproteobacteria</taxon>
        <taxon>Alteromonadales</taxon>
        <taxon>Alteromonadaceae</taxon>
        <taxon>Alteromonas/Salinimonas group</taxon>
        <taxon>Alteromonas</taxon>
    </lineage>
</organism>
<dbReference type="EMBL" id="PVNP01000051">
    <property type="protein sequence ID" value="PRO74420.1"/>
    <property type="molecule type" value="Genomic_DNA"/>
</dbReference>
<protein>
    <submittedName>
        <fullName evidence="3">PEP-CTERM sorting domain-containing protein</fullName>
    </submittedName>
</protein>
<dbReference type="OrthoDB" id="8558695at2"/>
<evidence type="ECO:0000256" key="2">
    <source>
        <dbReference type="SAM" id="SignalP"/>
    </source>
</evidence>
<keyword evidence="1" id="KW-0472">Membrane</keyword>
<gene>
    <name evidence="3" type="ORF">C6Y40_06555</name>
</gene>